<keyword evidence="3 8" id="KW-0808">Transferase</keyword>
<dbReference type="PANTHER" id="PTHR10629">
    <property type="entry name" value="CYTOSINE-SPECIFIC METHYLTRANSFERASE"/>
    <property type="match status" value="1"/>
</dbReference>
<dbReference type="PROSITE" id="PS00095">
    <property type="entry name" value="C5_MTASE_2"/>
    <property type="match status" value="1"/>
</dbReference>
<keyword evidence="4 8" id="KW-0949">S-adenosyl-L-methionine</keyword>
<dbReference type="PIRSF" id="PIRSF037404">
    <property type="entry name" value="DNMT1"/>
    <property type="match status" value="1"/>
</dbReference>
<evidence type="ECO:0000256" key="3">
    <source>
        <dbReference type="ARBA" id="ARBA00022679"/>
    </source>
</evidence>
<evidence type="ECO:0000256" key="11">
    <source>
        <dbReference type="RuleBase" id="RU000416"/>
    </source>
</evidence>
<keyword evidence="2 8" id="KW-0489">Methyltransferase</keyword>
<dbReference type="EC" id="2.1.1.37" evidence="8"/>
<evidence type="ECO:0000256" key="12">
    <source>
        <dbReference type="SAM" id="MobiDB-lite"/>
    </source>
</evidence>
<dbReference type="InterPro" id="IPR043151">
    <property type="entry name" value="BAH_sf"/>
</dbReference>
<evidence type="ECO:0000256" key="4">
    <source>
        <dbReference type="ARBA" id="ARBA00022691"/>
    </source>
</evidence>
<dbReference type="SUPFAM" id="SSF53335">
    <property type="entry name" value="S-adenosyl-L-methionine-dependent methyltransferases"/>
    <property type="match status" value="1"/>
</dbReference>
<protein>
    <recommendedName>
        <fullName evidence="8">DNA (cytosine-5)-methyltransferase</fullName>
        <ecNumber evidence="8">2.1.1.37</ecNumber>
    </recommendedName>
</protein>
<comment type="similarity">
    <text evidence="8 10 11">Belongs to the class I-like SAM-binding methyltransferase superfamily. C5-methyltransferase family.</text>
</comment>
<dbReference type="FunFam" id="3.40.50.150:FF:000128">
    <property type="entry name" value="DNA (cytosine-5)-methyltransferase"/>
    <property type="match status" value="1"/>
</dbReference>
<dbReference type="PROSITE" id="PS51679">
    <property type="entry name" value="SAM_MT_C5"/>
    <property type="match status" value="1"/>
</dbReference>
<dbReference type="Gene3D" id="2.30.30.490">
    <property type="match status" value="2"/>
</dbReference>
<feature type="domain" description="BAH" evidence="13">
    <location>
        <begin position="711"/>
        <end position="844"/>
    </location>
</feature>
<dbReference type="Pfam" id="PF01426">
    <property type="entry name" value="BAH"/>
    <property type="match status" value="2"/>
</dbReference>
<feature type="region of interest" description="Disordered" evidence="12">
    <location>
        <begin position="637"/>
        <end position="664"/>
    </location>
</feature>
<dbReference type="InterPro" id="IPR022702">
    <property type="entry name" value="Cytosine_MeTrfase1_RFD"/>
</dbReference>
<reference evidence="14" key="1">
    <citation type="submission" date="2014-04" db="EMBL/GenBank/DDBJ databases">
        <title>The genes involved in the male and female cone development in Pinus tabuliformis.</title>
        <authorList>
            <person name="Niu S."/>
            <person name="Li W."/>
            <person name="Chen X."/>
        </authorList>
    </citation>
    <scope>NUCLEOTIDE SEQUENCE</scope>
</reference>
<dbReference type="InterPro" id="IPR001025">
    <property type="entry name" value="BAH_dom"/>
</dbReference>
<feature type="compositionally biased region" description="Acidic residues" evidence="12">
    <location>
        <begin position="644"/>
        <end position="658"/>
    </location>
</feature>
<dbReference type="GO" id="GO:0003886">
    <property type="term" value="F:DNA (cytosine-5-)-methyltransferase activity"/>
    <property type="evidence" value="ECO:0007669"/>
    <property type="project" value="UniProtKB-UniRule"/>
</dbReference>
<proteinExistence type="evidence at transcript level"/>
<keyword evidence="5" id="KW-0677">Repeat</keyword>
<dbReference type="GO" id="GO:0032259">
    <property type="term" value="P:methylation"/>
    <property type="evidence" value="ECO:0007669"/>
    <property type="project" value="UniProtKB-KW"/>
</dbReference>
<feature type="region of interest" description="Disordered" evidence="12">
    <location>
        <begin position="1"/>
        <end position="44"/>
    </location>
</feature>
<dbReference type="PRINTS" id="PR00105">
    <property type="entry name" value="C5METTRFRASE"/>
</dbReference>
<evidence type="ECO:0000256" key="1">
    <source>
        <dbReference type="ARBA" id="ARBA00004123"/>
    </source>
</evidence>
<evidence type="ECO:0000256" key="10">
    <source>
        <dbReference type="PROSITE-ProRule" id="PRU01016"/>
    </source>
</evidence>
<dbReference type="GO" id="GO:0003682">
    <property type="term" value="F:chromatin binding"/>
    <property type="evidence" value="ECO:0007669"/>
    <property type="project" value="UniProtKB-UniRule"/>
</dbReference>
<keyword evidence="7 8" id="KW-0539">Nucleus</keyword>
<evidence type="ECO:0000256" key="9">
    <source>
        <dbReference type="PIRSR" id="PIRSR037404-1"/>
    </source>
</evidence>
<feature type="active site" evidence="9 10">
    <location>
        <position position="1184"/>
    </location>
</feature>
<dbReference type="Gene3D" id="3.40.50.150">
    <property type="entry name" value="Vaccinia Virus protein VP39"/>
    <property type="match status" value="1"/>
</dbReference>
<keyword evidence="6 8" id="KW-0238">DNA-binding</keyword>
<dbReference type="InterPro" id="IPR050390">
    <property type="entry name" value="C5-Methyltransferase"/>
</dbReference>
<dbReference type="FunFam" id="3.90.120.10:FF:000002">
    <property type="entry name" value="DNA (cytosine-5)-methyltransferase"/>
    <property type="match status" value="1"/>
</dbReference>
<dbReference type="GO" id="GO:0005634">
    <property type="term" value="C:nucleus"/>
    <property type="evidence" value="ECO:0007669"/>
    <property type="project" value="UniProtKB-SubCell"/>
</dbReference>
<comment type="subcellular location">
    <subcellularLocation>
        <location evidence="1 8">Nucleus</location>
    </subcellularLocation>
</comment>
<dbReference type="Pfam" id="PF12047">
    <property type="entry name" value="DNMT1-RFD"/>
    <property type="match status" value="2"/>
</dbReference>
<evidence type="ECO:0000256" key="7">
    <source>
        <dbReference type="ARBA" id="ARBA00023242"/>
    </source>
</evidence>
<dbReference type="Gene3D" id="3.90.120.10">
    <property type="entry name" value="DNA Methylase, subunit A, domain 2"/>
    <property type="match status" value="2"/>
</dbReference>
<dbReference type="Pfam" id="PF00145">
    <property type="entry name" value="DNA_methylase"/>
    <property type="match status" value="2"/>
</dbReference>
<dbReference type="EMBL" id="KJ711082">
    <property type="protein sequence ID" value="AJP06327.1"/>
    <property type="molecule type" value="mRNA"/>
</dbReference>
<feature type="compositionally biased region" description="Basic residues" evidence="12">
    <location>
        <begin position="1"/>
        <end position="10"/>
    </location>
</feature>
<accession>A0A0K0M726</accession>
<dbReference type="InterPro" id="IPR029063">
    <property type="entry name" value="SAM-dependent_MTases_sf"/>
</dbReference>
<dbReference type="GO" id="GO:0006346">
    <property type="term" value="P:DNA methylation-dependent constitutive heterochromatin formation"/>
    <property type="evidence" value="ECO:0007669"/>
    <property type="project" value="InterPro"/>
</dbReference>
<organism evidence="14">
    <name type="scientific">Pinus tabuliformis</name>
    <name type="common">Chinese red pine</name>
    <name type="synonym">Pinus leucosperma</name>
    <dbReference type="NCBI Taxonomy" id="88731"/>
    <lineage>
        <taxon>Eukaryota</taxon>
        <taxon>Viridiplantae</taxon>
        <taxon>Streptophyta</taxon>
        <taxon>Embryophyta</taxon>
        <taxon>Tracheophyta</taxon>
        <taxon>Spermatophyta</taxon>
        <taxon>Pinopsida</taxon>
        <taxon>Pinidae</taxon>
        <taxon>Conifers I</taxon>
        <taxon>Pinales</taxon>
        <taxon>Pinaceae</taxon>
        <taxon>Pinus</taxon>
        <taxon>Pinus subgen. Pinus</taxon>
    </lineage>
</organism>
<evidence type="ECO:0000256" key="8">
    <source>
        <dbReference type="PIRNR" id="PIRNR037404"/>
    </source>
</evidence>
<dbReference type="InterPro" id="IPR001525">
    <property type="entry name" value="C5_MeTfrase"/>
</dbReference>
<dbReference type="PANTHER" id="PTHR10629:SF52">
    <property type="entry name" value="DNA (CYTOSINE-5)-METHYLTRANSFERASE 1"/>
    <property type="match status" value="1"/>
</dbReference>
<dbReference type="GO" id="GO:0044027">
    <property type="term" value="P:negative regulation of gene expression via chromosomal CpG island methylation"/>
    <property type="evidence" value="ECO:0007669"/>
    <property type="project" value="TreeGrafter"/>
</dbReference>
<sequence length="1517" mass="171711">MGNNKPKKQTKPNEIKEFDVQGADERNQIRRQPKRTATGMHYKEKKISLDKKRSIIEAKKLRITEEEKVAISLTEQDVEDSDESPPQRRLTDFTVHDEHGKSQAIEMVNAINLYISGYICPMNGSLDKSEGVRCEGFGRVESWSITGYEDGFPVLWLTTGAAEYICVKPAGPYKKFFTILQEKAMLCVEVYRALSKPDGGMPELGLDELVARVTRSISKNHQGRFMGRDFILSQGSFIVSQLEALDDDDSSENEQRFTGLPSLVALESEYFKFSKKGSEGVKVVESSTAASSSAPVVKEDEKLARSIQDGNDWKAAKPSRKSPRKKVYIKINEDEIANDYPLPAFYKADEHEMDEYVLFNDDSSVLAPEDLPHRMLNDWSLYNSDLRLVSLELLPMLGGTETDTEIFGSGIMIEDDDCGYCLDDDSWRTHKYEEKEPQGIRIYLSAIKEWLIEFGANILSISIRTDRAWYRLGKPSERYSPWYKPVLKIARLAIKVIVMLKEQGRASKLSFSDVIRKLADQDKGESTFISSNLTDIERYVVVHGQIILHQFAACPDEHIQRSAFTTDLSAKMEQRHHTKLALTKKKEIVKARNLNPRAIVRPDTYKPKAMRATMTKLINHIWSEYYTCSASEEAKDFADNGDKDVDEQEDQEDSEDDKETIFASENVTKPSLPIKKGKVRRNKKDAKWAGNFMGKTMFGEPLHKSAYVHGLIVAVGGAVLVDLDEQNLPVILFVEYMYEKSSGTKILHGRVLQRGSQTVLGNAANSREVFLTSQCLHIDLNDVKETVEVEIRLRPWGHQYRKENFSADETDRVQAVEREQKRLPVEYFCKSMYSPERGAFLSLPYDTLGLGNGQCLSCGLREDEKQSLELCLLKNKDGFRYEGVKYSLLDFVYVDPGQFPPLGDDKEPIERFKASRNRGLRAYIVCQILEIKSSSSLNKGESKPTQIILRRFFRPEDIGTEKAYTADIREVYYSNETATVEVTAIKGKCEVRRHQHLSLTPGNAIFDHIFFCSCIYNPKKGTLEQLPANIKLSSSSKSIVGKKGKHHVDETASAKRKGKTISVEQAAEEMLEATHRCCLSTLDIFAGCGGLSHGLQKSGASFTKWAIEYDQAAAEAFKLNHPEAEVFCQNCNVILRSIMEKGGDIDDCISTQEAVELSLELTDEQKSKLPLPGQVDFINGGPPCQVFSGMNRFNQRTWSKVRCEMILTFLSYADYFRPRFLLLENVRNFLSFNKGQTFRLMLASLLEMGYQVRFGVLQAGNYGVSQSRKRVFIWAASPEEFLPEWPEPMHVFASSQLKISLPGGLQYATVRDAALGAPFRPITVRDTIGDLPPVGNGAVQLETTYGNGSVSWFQKQVRDAEVVLYDHISKELNELNFKRCQRIPKRPGADWRDLPEEKVKLSTGQIVDLVPWCLPYTADWHNQWKGLFGRLDWEGNFPTSIIDPQPMGKVGMCFHPEQDRIVTVRECARFQGFPDTYKFCGNIQSMYRQIGNAVPPPLALALGRKLKEAVEAKRLMC</sequence>
<feature type="compositionally biased region" description="Basic and acidic residues" evidence="12">
    <location>
        <begin position="11"/>
        <end position="28"/>
    </location>
</feature>
<evidence type="ECO:0000256" key="5">
    <source>
        <dbReference type="ARBA" id="ARBA00022737"/>
    </source>
</evidence>
<dbReference type="CDD" id="cd04708">
    <property type="entry name" value="BAH_plantDCM_II"/>
    <property type="match status" value="1"/>
</dbReference>
<dbReference type="GO" id="GO:0003677">
    <property type="term" value="F:DNA binding"/>
    <property type="evidence" value="ECO:0007669"/>
    <property type="project" value="UniProtKB-KW"/>
</dbReference>
<evidence type="ECO:0000256" key="6">
    <source>
        <dbReference type="ARBA" id="ARBA00023125"/>
    </source>
</evidence>
<evidence type="ECO:0000313" key="14">
    <source>
        <dbReference type="EMBL" id="AJP06327.1"/>
    </source>
</evidence>
<name>A0A0K0M726_PINTB</name>
<dbReference type="FunFam" id="3.40.50.150:FF:000108">
    <property type="entry name" value="DNA (cytosine-5)-methyltransferase"/>
    <property type="match status" value="1"/>
</dbReference>
<dbReference type="NCBIfam" id="TIGR00675">
    <property type="entry name" value="dcm"/>
    <property type="match status" value="1"/>
</dbReference>
<evidence type="ECO:0000256" key="2">
    <source>
        <dbReference type="ARBA" id="ARBA00022603"/>
    </source>
</evidence>
<dbReference type="PROSITE" id="PS51038">
    <property type="entry name" value="BAH"/>
    <property type="match status" value="2"/>
</dbReference>
<dbReference type="InterPro" id="IPR031303">
    <property type="entry name" value="C5_meth_CS"/>
</dbReference>
<comment type="catalytic activity">
    <reaction evidence="8">
        <text>a 2'-deoxycytidine in DNA + S-adenosyl-L-methionine = a 5-methyl-2'-deoxycytidine in DNA + S-adenosyl-L-homocysteine + H(+)</text>
        <dbReference type="Rhea" id="RHEA:13681"/>
        <dbReference type="Rhea" id="RHEA-COMP:11369"/>
        <dbReference type="Rhea" id="RHEA-COMP:11370"/>
        <dbReference type="ChEBI" id="CHEBI:15378"/>
        <dbReference type="ChEBI" id="CHEBI:57856"/>
        <dbReference type="ChEBI" id="CHEBI:59789"/>
        <dbReference type="ChEBI" id="CHEBI:85452"/>
        <dbReference type="ChEBI" id="CHEBI:85454"/>
        <dbReference type="EC" id="2.1.1.37"/>
    </reaction>
</comment>
<feature type="domain" description="BAH" evidence="13">
    <location>
        <begin position="884"/>
        <end position="1027"/>
    </location>
</feature>
<evidence type="ECO:0000259" key="13">
    <source>
        <dbReference type="PROSITE" id="PS51038"/>
    </source>
</evidence>
<dbReference type="SMART" id="SM00439">
    <property type="entry name" value="BAH"/>
    <property type="match status" value="2"/>
</dbReference>